<evidence type="ECO:0000256" key="6">
    <source>
        <dbReference type="SAM" id="MobiDB-lite"/>
    </source>
</evidence>
<evidence type="ECO:0000256" key="3">
    <source>
        <dbReference type="ARBA" id="ARBA00023128"/>
    </source>
</evidence>
<dbReference type="Gene3D" id="1.20.5.500">
    <property type="entry name" value="Single helix bin"/>
    <property type="match status" value="1"/>
</dbReference>
<dbReference type="SUPFAM" id="SSF64602">
    <property type="entry name" value="F1 ATPase inhibitor, IF1, C-terminal domain"/>
    <property type="match status" value="1"/>
</dbReference>
<dbReference type="Pfam" id="PF04568">
    <property type="entry name" value="IATP"/>
    <property type="match status" value="1"/>
</dbReference>
<feature type="coiled-coil region" evidence="5">
    <location>
        <begin position="55"/>
        <end position="90"/>
    </location>
</feature>
<dbReference type="Proteomes" id="UP001498771">
    <property type="component" value="Unassembled WGS sequence"/>
</dbReference>
<dbReference type="GeneID" id="90037863"/>
<evidence type="ECO:0000256" key="2">
    <source>
        <dbReference type="ARBA" id="ARBA00010901"/>
    </source>
</evidence>
<organism evidence="7 8">
    <name type="scientific">Myxozyma melibiosi</name>
    <dbReference type="NCBI Taxonomy" id="54550"/>
    <lineage>
        <taxon>Eukaryota</taxon>
        <taxon>Fungi</taxon>
        <taxon>Dikarya</taxon>
        <taxon>Ascomycota</taxon>
        <taxon>Saccharomycotina</taxon>
        <taxon>Lipomycetes</taxon>
        <taxon>Lipomycetales</taxon>
        <taxon>Lipomycetaceae</taxon>
        <taxon>Myxozyma</taxon>
    </lineage>
</organism>
<comment type="caution">
    <text evidence="7">The sequence shown here is derived from an EMBL/GenBank/DDBJ whole genome shotgun (WGS) entry which is preliminary data.</text>
</comment>
<keyword evidence="3" id="KW-0496">Mitochondrion</keyword>
<comment type="similarity">
    <text evidence="2 4">Belongs to the ATPase inhibitor family.</text>
</comment>
<gene>
    <name evidence="7" type="ORF">BZA70DRAFT_276776</name>
</gene>
<dbReference type="EMBL" id="JBBJBU010000004">
    <property type="protein sequence ID" value="KAK7205678.1"/>
    <property type="molecule type" value="Genomic_DNA"/>
</dbReference>
<dbReference type="RefSeq" id="XP_064768711.1">
    <property type="nucleotide sequence ID" value="XM_064912351.1"/>
</dbReference>
<evidence type="ECO:0000256" key="4">
    <source>
        <dbReference type="RuleBase" id="RU368087"/>
    </source>
</evidence>
<keyword evidence="5" id="KW-0175">Coiled coil</keyword>
<keyword evidence="8" id="KW-1185">Reference proteome</keyword>
<evidence type="ECO:0000313" key="7">
    <source>
        <dbReference type="EMBL" id="KAK7205678.1"/>
    </source>
</evidence>
<comment type="function">
    <text evidence="4">Inhibits the enzyme activity of ATPase.</text>
</comment>
<evidence type="ECO:0000256" key="1">
    <source>
        <dbReference type="ARBA" id="ARBA00004173"/>
    </source>
</evidence>
<name>A0ABR1F956_9ASCO</name>
<evidence type="ECO:0000256" key="5">
    <source>
        <dbReference type="SAM" id="Coils"/>
    </source>
</evidence>
<feature type="region of interest" description="Disordered" evidence="6">
    <location>
        <begin position="26"/>
        <end position="45"/>
    </location>
</feature>
<comment type="subcellular location">
    <subcellularLocation>
        <location evidence="1">Mitochondrion</location>
    </subcellularLocation>
</comment>
<dbReference type="InterPro" id="IPR007648">
    <property type="entry name" value="ATPase_inhibitor_mt"/>
</dbReference>
<accession>A0ABR1F956</accession>
<feature type="compositionally biased region" description="Basic and acidic residues" evidence="6">
    <location>
        <begin position="35"/>
        <end position="45"/>
    </location>
</feature>
<proteinExistence type="inferred from homology"/>
<evidence type="ECO:0000313" key="8">
    <source>
        <dbReference type="Proteomes" id="UP001498771"/>
    </source>
</evidence>
<sequence>MISSVSRIAARRAPVARLFARAYSSEGATGSVRPGGEKSGDSFQKREAAQENLYVRQVEAEKLKALREALKKQREHLDTIENHLNDLEKK</sequence>
<reference evidence="7 8" key="1">
    <citation type="submission" date="2024-03" db="EMBL/GenBank/DDBJ databases">
        <title>Genome-scale model development and genomic sequencing of the oleaginous clade Lipomyces.</title>
        <authorList>
            <consortium name="Lawrence Berkeley National Laboratory"/>
            <person name="Czajka J.J."/>
            <person name="Han Y."/>
            <person name="Kim J."/>
            <person name="Mondo S.J."/>
            <person name="Hofstad B.A."/>
            <person name="Robles A."/>
            <person name="Haridas S."/>
            <person name="Riley R."/>
            <person name="LaButti K."/>
            <person name="Pangilinan J."/>
            <person name="Andreopoulos W."/>
            <person name="Lipzen A."/>
            <person name="Yan J."/>
            <person name="Wang M."/>
            <person name="Ng V."/>
            <person name="Grigoriev I.V."/>
            <person name="Spatafora J.W."/>
            <person name="Magnuson J.K."/>
            <person name="Baker S.E."/>
            <person name="Pomraning K.R."/>
        </authorList>
    </citation>
    <scope>NUCLEOTIDE SEQUENCE [LARGE SCALE GENOMIC DNA]</scope>
    <source>
        <strain evidence="7 8">Phaff 52-87</strain>
    </source>
</reference>
<protein>
    <recommendedName>
        <fullName evidence="4">ATPase inhibitor, mitochondrial</fullName>
    </recommendedName>
</protein>